<accession>A0ABP5K9L9</accession>
<sequence>MSRLLDGATRTPCERVCVVVVDGTRRFVGLNGFLLAGAEVVRTHARQPHLVGTTIQQSMCGAPRSSRWHPPEQPEQFVREQGTRQIGLVAVARGLRSGLTR</sequence>
<dbReference type="Proteomes" id="UP001500575">
    <property type="component" value="Unassembled WGS sequence"/>
</dbReference>
<gene>
    <name evidence="1" type="ORF">GCM10009843_27930</name>
</gene>
<name>A0ABP5K9L9_9ACTN</name>
<dbReference type="EMBL" id="BAAAQQ010000012">
    <property type="protein sequence ID" value="GAA2127950.1"/>
    <property type="molecule type" value="Genomic_DNA"/>
</dbReference>
<reference evidence="2" key="1">
    <citation type="journal article" date="2019" name="Int. J. Syst. Evol. Microbiol.">
        <title>The Global Catalogue of Microorganisms (GCM) 10K type strain sequencing project: providing services to taxonomists for standard genome sequencing and annotation.</title>
        <authorList>
            <consortium name="The Broad Institute Genomics Platform"/>
            <consortium name="The Broad Institute Genome Sequencing Center for Infectious Disease"/>
            <person name="Wu L."/>
            <person name="Ma J."/>
        </authorList>
    </citation>
    <scope>NUCLEOTIDE SEQUENCE [LARGE SCALE GENOMIC DNA]</scope>
    <source>
        <strain evidence="2">JCM 16021</strain>
    </source>
</reference>
<protein>
    <submittedName>
        <fullName evidence="1">Uncharacterized protein</fullName>
    </submittedName>
</protein>
<evidence type="ECO:0000313" key="1">
    <source>
        <dbReference type="EMBL" id="GAA2127950.1"/>
    </source>
</evidence>
<evidence type="ECO:0000313" key="2">
    <source>
        <dbReference type="Proteomes" id="UP001500575"/>
    </source>
</evidence>
<comment type="caution">
    <text evidence="1">The sequence shown here is derived from an EMBL/GenBank/DDBJ whole genome shotgun (WGS) entry which is preliminary data.</text>
</comment>
<proteinExistence type="predicted"/>
<keyword evidence="2" id="KW-1185">Reference proteome</keyword>
<organism evidence="1 2">
    <name type="scientific">Nocardioides bigeumensis</name>
    <dbReference type="NCBI Taxonomy" id="433657"/>
    <lineage>
        <taxon>Bacteria</taxon>
        <taxon>Bacillati</taxon>
        <taxon>Actinomycetota</taxon>
        <taxon>Actinomycetes</taxon>
        <taxon>Propionibacteriales</taxon>
        <taxon>Nocardioidaceae</taxon>
        <taxon>Nocardioides</taxon>
    </lineage>
</organism>